<proteinExistence type="predicted"/>
<evidence type="ECO:0008006" key="3">
    <source>
        <dbReference type="Google" id="ProtNLM"/>
    </source>
</evidence>
<keyword evidence="2" id="KW-1185">Reference proteome</keyword>
<dbReference type="EMBL" id="BAAAPH010000012">
    <property type="protein sequence ID" value="GAA1579142.1"/>
    <property type="molecule type" value="Genomic_DNA"/>
</dbReference>
<dbReference type="Proteomes" id="UP001501705">
    <property type="component" value="Unassembled WGS sequence"/>
</dbReference>
<organism evidence="1 2">
    <name type="scientific">Kribbella hippodromi</name>
    <dbReference type="NCBI Taxonomy" id="434347"/>
    <lineage>
        <taxon>Bacteria</taxon>
        <taxon>Bacillati</taxon>
        <taxon>Actinomycetota</taxon>
        <taxon>Actinomycetes</taxon>
        <taxon>Propionibacteriales</taxon>
        <taxon>Kribbellaceae</taxon>
        <taxon>Kribbella</taxon>
    </lineage>
</organism>
<gene>
    <name evidence="1" type="ORF">GCM10009804_39540</name>
</gene>
<dbReference type="RefSeq" id="WP_344235044.1">
    <property type="nucleotide sequence ID" value="NZ_BAAAPH010000012.1"/>
</dbReference>
<evidence type="ECO:0000313" key="2">
    <source>
        <dbReference type="Proteomes" id="UP001501705"/>
    </source>
</evidence>
<name>A0ABN2DKB3_9ACTN</name>
<comment type="caution">
    <text evidence="1">The sequence shown here is derived from an EMBL/GenBank/DDBJ whole genome shotgun (WGS) entry which is preliminary data.</text>
</comment>
<accession>A0ABN2DKB3</accession>
<protein>
    <recommendedName>
        <fullName evidence="3">DNA-binding protein</fullName>
    </recommendedName>
</protein>
<reference evidence="1 2" key="1">
    <citation type="journal article" date="2019" name="Int. J. Syst. Evol. Microbiol.">
        <title>The Global Catalogue of Microorganisms (GCM) 10K type strain sequencing project: providing services to taxonomists for standard genome sequencing and annotation.</title>
        <authorList>
            <consortium name="The Broad Institute Genomics Platform"/>
            <consortium name="The Broad Institute Genome Sequencing Center for Infectious Disease"/>
            <person name="Wu L."/>
            <person name="Ma J."/>
        </authorList>
    </citation>
    <scope>NUCLEOTIDE SEQUENCE [LARGE SCALE GENOMIC DNA]</scope>
    <source>
        <strain evidence="1 2">JCM 15572</strain>
    </source>
</reference>
<sequence>MSGPVTDSRIYLLDADERRVAPGGPAVVGPDGVREEIPAVVYRAVQHVLEAMRAGRAVKVVPLRAELPVDEAADAIGMGRDDLRKNVGQGAVPFRSSEHVDWVQLADVIKWDNERRERRRAVLDEMLADGYDDDGESSS</sequence>
<evidence type="ECO:0000313" key="1">
    <source>
        <dbReference type="EMBL" id="GAA1579142.1"/>
    </source>
</evidence>